<dbReference type="OrthoDB" id="6080223at2"/>
<accession>Q0VQ30</accession>
<reference evidence="2 3" key="1">
    <citation type="journal article" date="2006" name="Nat. Biotechnol.">
        <title>Genome sequence of the ubiquitous hydrocarbon-degrading marine bacterium Alcanivorax borkumensis.</title>
        <authorList>
            <person name="Schneiker S."/>
            <person name="Martins dos Santos V.A.P."/>
            <person name="Bartels D."/>
            <person name="Bekel T."/>
            <person name="Brecht M."/>
            <person name="Buhrmester J."/>
            <person name="Chernikova T.N."/>
            <person name="Denaro R."/>
            <person name="Ferrer M."/>
            <person name="Gertler C."/>
            <person name="Goesmann A."/>
            <person name="Golyshina O.V."/>
            <person name="Kaminski F."/>
            <person name="Khachane A.N."/>
            <person name="Lang S."/>
            <person name="Linke B."/>
            <person name="McHardy A.C."/>
            <person name="Meyer F."/>
            <person name="Nechitaylo T."/>
            <person name="Puehler A."/>
            <person name="Regenhardt D."/>
            <person name="Rupp O."/>
            <person name="Sabirova J.S."/>
            <person name="Selbitschka W."/>
            <person name="Yakimov M.M."/>
            <person name="Timmis K.N."/>
            <person name="Vorhoelter F.-J."/>
            <person name="Weidner S."/>
            <person name="Kaiser O."/>
            <person name="Golyshin P.N."/>
        </authorList>
    </citation>
    <scope>NUCLEOTIDE SEQUENCE [LARGE SCALE GENOMIC DNA]</scope>
    <source>
        <strain evidence="3">ATCC 700651 / DSM 11573 / NCIMB 13689 / SK2</strain>
    </source>
</reference>
<dbReference type="EMBL" id="AM286690">
    <property type="protein sequence ID" value="CAL16718.1"/>
    <property type="molecule type" value="Genomic_DNA"/>
</dbReference>
<proteinExistence type="predicted"/>
<dbReference type="Pfam" id="PF25559">
    <property type="entry name" value="DUF7931"/>
    <property type="match status" value="1"/>
</dbReference>
<dbReference type="HOGENOM" id="CLU_075058_1_0_6"/>
<sequence>MHLVIGDDDTLHHPARSNASLALASLISASRHRLWLRVPTLDGLTGNAAVCDAVKVLALSNARADIRILFDSIENAVPNGHRLVHLSRRLPSRITLRQTQPDDNDAQQCFAIGDNSSLFEASGWPRPARLDLCGHRLPQAPRLAQQFLEHWARGRASTELRKLRL</sequence>
<evidence type="ECO:0000259" key="1">
    <source>
        <dbReference type="Pfam" id="PF25559"/>
    </source>
</evidence>
<dbReference type="AlphaFoldDB" id="Q0VQ30"/>
<keyword evidence="3" id="KW-1185">Reference proteome</keyword>
<dbReference type="STRING" id="393595.ABO_1270"/>
<evidence type="ECO:0000313" key="2">
    <source>
        <dbReference type="EMBL" id="CAL16718.1"/>
    </source>
</evidence>
<dbReference type="KEGG" id="abo:ABO_1270"/>
<dbReference type="Proteomes" id="UP000008871">
    <property type="component" value="Chromosome"/>
</dbReference>
<gene>
    <name evidence="2" type="ordered locus">ABO_1270</name>
</gene>
<dbReference type="RefSeq" id="WP_011588553.1">
    <property type="nucleotide sequence ID" value="NC_008260.1"/>
</dbReference>
<evidence type="ECO:0000313" key="3">
    <source>
        <dbReference type="Proteomes" id="UP000008871"/>
    </source>
</evidence>
<name>Q0VQ30_ALCBS</name>
<dbReference type="InterPro" id="IPR057691">
    <property type="entry name" value="DUF7931"/>
</dbReference>
<feature type="domain" description="DUF7931" evidence="1">
    <location>
        <begin position="18"/>
        <end position="163"/>
    </location>
</feature>
<protein>
    <recommendedName>
        <fullName evidence="1">DUF7931 domain-containing protein</fullName>
    </recommendedName>
</protein>
<organism evidence="2 3">
    <name type="scientific">Alcanivorax borkumensis (strain ATCC 700651 / DSM 11573 / NCIMB 13689 / SK2)</name>
    <dbReference type="NCBI Taxonomy" id="393595"/>
    <lineage>
        <taxon>Bacteria</taxon>
        <taxon>Pseudomonadati</taxon>
        <taxon>Pseudomonadota</taxon>
        <taxon>Gammaproteobacteria</taxon>
        <taxon>Oceanospirillales</taxon>
        <taxon>Alcanivoracaceae</taxon>
        <taxon>Alcanivorax</taxon>
    </lineage>
</organism>